<protein>
    <submittedName>
        <fullName evidence="2">DNA-binding transcriptional regulator, ArsR family</fullName>
    </submittedName>
</protein>
<dbReference type="PROSITE" id="PS50987">
    <property type="entry name" value="HTH_ARSR_2"/>
    <property type="match status" value="1"/>
</dbReference>
<dbReference type="SMART" id="SM00418">
    <property type="entry name" value="HTH_ARSR"/>
    <property type="match status" value="1"/>
</dbReference>
<dbReference type="SUPFAM" id="SSF46785">
    <property type="entry name" value="Winged helix' DNA-binding domain"/>
    <property type="match status" value="1"/>
</dbReference>
<feature type="domain" description="HTH arsR-type" evidence="1">
    <location>
        <begin position="4"/>
        <end position="100"/>
    </location>
</feature>
<dbReference type="InterPro" id="IPR036388">
    <property type="entry name" value="WH-like_DNA-bd_sf"/>
</dbReference>
<dbReference type="Proteomes" id="UP000198598">
    <property type="component" value="Unassembled WGS sequence"/>
</dbReference>
<organism evidence="2 3">
    <name type="scientific">Spirosoma endophyticum</name>
    <dbReference type="NCBI Taxonomy" id="662367"/>
    <lineage>
        <taxon>Bacteria</taxon>
        <taxon>Pseudomonadati</taxon>
        <taxon>Bacteroidota</taxon>
        <taxon>Cytophagia</taxon>
        <taxon>Cytophagales</taxon>
        <taxon>Cytophagaceae</taxon>
        <taxon>Spirosoma</taxon>
    </lineage>
</organism>
<reference evidence="2 3" key="1">
    <citation type="submission" date="2016-10" db="EMBL/GenBank/DDBJ databases">
        <authorList>
            <person name="de Groot N.N."/>
        </authorList>
    </citation>
    <scope>NUCLEOTIDE SEQUENCE [LARGE SCALE GENOMIC DNA]</scope>
    <source>
        <strain evidence="2 3">DSM 26130</strain>
    </source>
</reference>
<dbReference type="GO" id="GO:0003700">
    <property type="term" value="F:DNA-binding transcription factor activity"/>
    <property type="evidence" value="ECO:0007669"/>
    <property type="project" value="InterPro"/>
</dbReference>
<gene>
    <name evidence="2" type="ORF">SAMN05216167_101319</name>
</gene>
<name>A0A1I1G2E0_9BACT</name>
<keyword evidence="3" id="KW-1185">Reference proteome</keyword>
<dbReference type="AlphaFoldDB" id="A0A1I1G2E0"/>
<proteinExistence type="predicted"/>
<accession>A0A1I1G2E0</accession>
<evidence type="ECO:0000259" key="1">
    <source>
        <dbReference type="PROSITE" id="PS50987"/>
    </source>
</evidence>
<dbReference type="EMBL" id="FOLQ01000001">
    <property type="protein sequence ID" value="SFC03340.1"/>
    <property type="molecule type" value="Genomic_DNA"/>
</dbReference>
<evidence type="ECO:0000313" key="3">
    <source>
        <dbReference type="Proteomes" id="UP000198598"/>
    </source>
</evidence>
<dbReference type="InterPro" id="IPR036390">
    <property type="entry name" value="WH_DNA-bd_sf"/>
</dbReference>
<keyword evidence="2" id="KW-0238">DNA-binding</keyword>
<dbReference type="Gene3D" id="1.10.10.10">
    <property type="entry name" value="Winged helix-like DNA-binding domain superfamily/Winged helix DNA-binding domain"/>
    <property type="match status" value="1"/>
</dbReference>
<dbReference type="GO" id="GO:0003677">
    <property type="term" value="F:DNA binding"/>
    <property type="evidence" value="ECO:0007669"/>
    <property type="project" value="UniProtKB-KW"/>
</dbReference>
<dbReference type="STRING" id="662367.SAMN05216167_101319"/>
<dbReference type="InterPro" id="IPR001845">
    <property type="entry name" value="HTH_ArsR_DNA-bd_dom"/>
</dbReference>
<sequence>MEMCDQEEISRLANLLKAVGHPLRVQIVSIIAHEQLASITTIQSYLPDIDQFVLYSNLRFLHERTILKKLRKGRETYYSLTDTSINDGLNLFFHSKLVKTSAEADY</sequence>
<evidence type="ECO:0000313" key="2">
    <source>
        <dbReference type="EMBL" id="SFC03340.1"/>
    </source>
</evidence>